<proteinExistence type="predicted"/>
<dbReference type="RefSeq" id="WP_308454286.1">
    <property type="nucleotide sequence ID" value="NZ_JAJEQR010000039.1"/>
</dbReference>
<evidence type="ECO:0000256" key="1">
    <source>
        <dbReference type="SAM" id="SignalP"/>
    </source>
</evidence>
<evidence type="ECO:0000313" key="2">
    <source>
        <dbReference type="EMBL" id="MCC2231801.1"/>
    </source>
</evidence>
<dbReference type="Proteomes" id="UP001198182">
    <property type="component" value="Unassembled WGS sequence"/>
</dbReference>
<feature type="chain" id="PRO_5042280783" evidence="1">
    <location>
        <begin position="27"/>
        <end position="108"/>
    </location>
</feature>
<name>A0AAE3EB47_9FIRM</name>
<gene>
    <name evidence="2" type="ORF">LKD81_12470</name>
</gene>
<accession>A0AAE3EB47</accession>
<sequence length="108" mass="12219">MKKLLRMFWMMVLAMMMVLGSVGAYAADTQASGARAITCECGGSMTGESIKYGTWKYTGNIRACRHGTPTKKDQERTRTNTVYWKCNSCGYLQYKTTRTQTDWVCMAK</sequence>
<keyword evidence="3" id="KW-1185">Reference proteome</keyword>
<keyword evidence="1" id="KW-0732">Signal</keyword>
<reference evidence="2" key="1">
    <citation type="submission" date="2021-10" db="EMBL/GenBank/DDBJ databases">
        <title>Anaerobic single-cell dispensing facilitates the cultivation of human gut bacteria.</title>
        <authorList>
            <person name="Afrizal A."/>
        </authorList>
    </citation>
    <scope>NUCLEOTIDE SEQUENCE</scope>
    <source>
        <strain evidence="2">CLA-AA-H215</strain>
    </source>
</reference>
<dbReference type="EMBL" id="JAJEQR010000039">
    <property type="protein sequence ID" value="MCC2231801.1"/>
    <property type="molecule type" value="Genomic_DNA"/>
</dbReference>
<organism evidence="2 3">
    <name type="scientific">Hominifimenecus microfluidus</name>
    <dbReference type="NCBI Taxonomy" id="2885348"/>
    <lineage>
        <taxon>Bacteria</taxon>
        <taxon>Bacillati</taxon>
        <taxon>Bacillota</taxon>
        <taxon>Clostridia</taxon>
        <taxon>Lachnospirales</taxon>
        <taxon>Lachnospiraceae</taxon>
        <taxon>Hominifimenecus</taxon>
    </lineage>
</organism>
<comment type="caution">
    <text evidence="2">The sequence shown here is derived from an EMBL/GenBank/DDBJ whole genome shotgun (WGS) entry which is preliminary data.</text>
</comment>
<dbReference type="AlphaFoldDB" id="A0AAE3EB47"/>
<protein>
    <submittedName>
        <fullName evidence="2">Uncharacterized protein</fullName>
    </submittedName>
</protein>
<evidence type="ECO:0000313" key="3">
    <source>
        <dbReference type="Proteomes" id="UP001198182"/>
    </source>
</evidence>
<feature type="signal peptide" evidence="1">
    <location>
        <begin position="1"/>
        <end position="26"/>
    </location>
</feature>